<protein>
    <submittedName>
        <fullName evidence="2">Uncharacterized protein</fullName>
    </submittedName>
</protein>
<evidence type="ECO:0000313" key="3">
    <source>
        <dbReference type="Proteomes" id="UP001500751"/>
    </source>
</evidence>
<feature type="transmembrane region" description="Helical" evidence="1">
    <location>
        <begin position="174"/>
        <end position="201"/>
    </location>
</feature>
<evidence type="ECO:0000256" key="1">
    <source>
        <dbReference type="SAM" id="Phobius"/>
    </source>
</evidence>
<name>A0ABP5FRI5_9ACTN</name>
<evidence type="ECO:0000313" key="2">
    <source>
        <dbReference type="EMBL" id="GAA2030039.1"/>
    </source>
</evidence>
<keyword evidence="1" id="KW-0472">Membrane</keyword>
<dbReference type="Proteomes" id="UP001500751">
    <property type="component" value="Unassembled WGS sequence"/>
</dbReference>
<accession>A0ABP5FRI5</accession>
<sequence>MGSVLDGLNARIINRWLGQACLNGLPFVALLMVAHALGQGHAFDTRLLAHRADVLWASWHHTAAETAVLVTVILAVAAIADLLAEALGAEVAAMWLGKPPWLLRVIRRQAPQRHRPEAADAAGYRLQLTETRVTNQYGLHLGIVWPRIWLLTTDTARGEVQKAWDGYQAAATRFVWGLACLAVGCVWWPAAVAGAAVAISARQRGRHDIRIFCELVESVVDTTVKRLAETVGIATPHGQVTQDLGPLMEDVLAKGAAYPLP</sequence>
<keyword evidence="1" id="KW-1133">Transmembrane helix</keyword>
<proteinExistence type="predicted"/>
<reference evidence="3" key="1">
    <citation type="journal article" date="2019" name="Int. J. Syst. Evol. Microbiol.">
        <title>The Global Catalogue of Microorganisms (GCM) 10K type strain sequencing project: providing services to taxonomists for standard genome sequencing and annotation.</title>
        <authorList>
            <consortium name="The Broad Institute Genomics Platform"/>
            <consortium name="The Broad Institute Genome Sequencing Center for Infectious Disease"/>
            <person name="Wu L."/>
            <person name="Ma J."/>
        </authorList>
    </citation>
    <scope>NUCLEOTIDE SEQUENCE [LARGE SCALE GENOMIC DNA]</scope>
    <source>
        <strain evidence="3">JCM 16014</strain>
    </source>
</reference>
<keyword evidence="3" id="KW-1185">Reference proteome</keyword>
<feature type="transmembrane region" description="Helical" evidence="1">
    <location>
        <begin position="59"/>
        <end position="80"/>
    </location>
</feature>
<gene>
    <name evidence="2" type="ORF">GCM10009839_32080</name>
</gene>
<organism evidence="2 3">
    <name type="scientific">Catenulispora yoronensis</name>
    <dbReference type="NCBI Taxonomy" id="450799"/>
    <lineage>
        <taxon>Bacteria</taxon>
        <taxon>Bacillati</taxon>
        <taxon>Actinomycetota</taxon>
        <taxon>Actinomycetes</taxon>
        <taxon>Catenulisporales</taxon>
        <taxon>Catenulisporaceae</taxon>
        <taxon>Catenulispora</taxon>
    </lineage>
</organism>
<dbReference type="EMBL" id="BAAAQN010000016">
    <property type="protein sequence ID" value="GAA2030039.1"/>
    <property type="molecule type" value="Genomic_DNA"/>
</dbReference>
<comment type="caution">
    <text evidence="2">The sequence shown here is derived from an EMBL/GenBank/DDBJ whole genome shotgun (WGS) entry which is preliminary data.</text>
</comment>
<keyword evidence="1" id="KW-0812">Transmembrane</keyword>
<feature type="transmembrane region" description="Helical" evidence="1">
    <location>
        <begin position="16"/>
        <end position="38"/>
    </location>
</feature>